<dbReference type="KEGG" id="mno:Mnod_8397"/>
<geneLocation type="plasmid" evidence="1 2">
    <name>pMNOD01</name>
</geneLocation>
<name>B8IVT1_METNO</name>
<protein>
    <submittedName>
        <fullName evidence="1">Uncharacterized protein</fullName>
    </submittedName>
</protein>
<dbReference type="Proteomes" id="UP000008207">
    <property type="component" value="Plasmid pMNOD01"/>
</dbReference>
<dbReference type="EMBL" id="CP001350">
    <property type="protein sequence ID" value="ACL62521.1"/>
    <property type="molecule type" value="Genomic_DNA"/>
</dbReference>
<reference evidence="2" key="1">
    <citation type="submission" date="2009-01" db="EMBL/GenBank/DDBJ databases">
        <title>Complete sequence of plasmid 1 of Methylobacterium nodulans ORS 2060.</title>
        <authorList>
            <consortium name="US DOE Joint Genome Institute"/>
            <person name="Lucas S."/>
            <person name="Copeland A."/>
            <person name="Lapidus A."/>
            <person name="Glavina del Rio T."/>
            <person name="Dalin E."/>
            <person name="Tice H."/>
            <person name="Bruce D."/>
            <person name="Goodwin L."/>
            <person name="Pitluck S."/>
            <person name="Sims D."/>
            <person name="Brettin T."/>
            <person name="Detter J.C."/>
            <person name="Han C."/>
            <person name="Larimer F."/>
            <person name="Land M."/>
            <person name="Hauser L."/>
            <person name="Kyrpides N."/>
            <person name="Ivanova N."/>
            <person name="Marx C.J."/>
            <person name="Richardson P."/>
        </authorList>
    </citation>
    <scope>NUCLEOTIDE SEQUENCE [LARGE SCALE GENOMIC DNA]</scope>
    <source>
        <strain evidence="2">LMG 21967 / CNCM I-2342 / ORS 2060</strain>
        <plasmid evidence="2">Plasmid pMNOD01</plasmid>
    </source>
</reference>
<keyword evidence="1" id="KW-0614">Plasmid</keyword>
<organism evidence="1 2">
    <name type="scientific">Methylobacterium nodulans (strain LMG 21967 / CNCM I-2342 / ORS 2060)</name>
    <dbReference type="NCBI Taxonomy" id="460265"/>
    <lineage>
        <taxon>Bacteria</taxon>
        <taxon>Pseudomonadati</taxon>
        <taxon>Pseudomonadota</taxon>
        <taxon>Alphaproteobacteria</taxon>
        <taxon>Hyphomicrobiales</taxon>
        <taxon>Methylobacteriaceae</taxon>
        <taxon>Methylobacterium</taxon>
    </lineage>
</organism>
<dbReference type="HOGENOM" id="CLU_2753251_0_0_5"/>
<gene>
    <name evidence="1" type="ordered locus">Mnod_8397</name>
</gene>
<proteinExistence type="predicted"/>
<dbReference type="AlphaFoldDB" id="B8IVT1"/>
<keyword evidence="2" id="KW-1185">Reference proteome</keyword>
<evidence type="ECO:0000313" key="1">
    <source>
        <dbReference type="EMBL" id="ACL62521.1"/>
    </source>
</evidence>
<sequence length="70" mass="7792">MPSRSYDVRKGRKGWSVYASQTGKPVRLNGHPQIGLSLETAAQLAAVLEVMDFLHAENASWMITDRPTIH</sequence>
<accession>B8IVT1</accession>
<evidence type="ECO:0000313" key="2">
    <source>
        <dbReference type="Proteomes" id="UP000008207"/>
    </source>
</evidence>